<evidence type="ECO:0000313" key="1">
    <source>
        <dbReference type="Proteomes" id="UP000887564"/>
    </source>
</evidence>
<name>A0A914RMT0_PAREQ</name>
<dbReference type="WBParaSite" id="PEQ_0000760101-mRNA-1">
    <property type="protein sequence ID" value="PEQ_0000760101-mRNA-1"/>
    <property type="gene ID" value="PEQ_0000760101"/>
</dbReference>
<evidence type="ECO:0000313" key="2">
    <source>
        <dbReference type="WBParaSite" id="PEQ_0000760101-mRNA-1"/>
    </source>
</evidence>
<sequence length="232" mass="26469">MKEKDPELTVLGRWQVICSAMNNASRNPSVITTITVEELSKFLWHPSKLKHLYTTFATFYITTELLVDSSGSRSSHQLLNFDSDVFQCTLEVIALSAGVGTRAKIVASRNGKYTWACGRNANIKPQRRKLQLYIPNKNSDWINPLKLRFSVKIRDDTIPEMPQNGGEIWLKKPQMIALSGTMECSIFVMFLNRHWNLNLCLLFLYELSSPGIIYTNDAHKTTQRCDYDGMPS</sequence>
<accession>A0A914RMT0</accession>
<dbReference type="AlphaFoldDB" id="A0A914RMT0"/>
<dbReference type="Proteomes" id="UP000887564">
    <property type="component" value="Unplaced"/>
</dbReference>
<organism evidence="1 2">
    <name type="scientific">Parascaris equorum</name>
    <name type="common">Equine roundworm</name>
    <dbReference type="NCBI Taxonomy" id="6256"/>
    <lineage>
        <taxon>Eukaryota</taxon>
        <taxon>Metazoa</taxon>
        <taxon>Ecdysozoa</taxon>
        <taxon>Nematoda</taxon>
        <taxon>Chromadorea</taxon>
        <taxon>Rhabditida</taxon>
        <taxon>Spirurina</taxon>
        <taxon>Ascaridomorpha</taxon>
        <taxon>Ascaridoidea</taxon>
        <taxon>Ascarididae</taxon>
        <taxon>Parascaris</taxon>
    </lineage>
</organism>
<protein>
    <submittedName>
        <fullName evidence="2">Uncharacterized protein</fullName>
    </submittedName>
</protein>
<proteinExistence type="predicted"/>
<keyword evidence="1" id="KW-1185">Reference proteome</keyword>
<reference evidence="2" key="1">
    <citation type="submission" date="2022-11" db="UniProtKB">
        <authorList>
            <consortium name="WormBaseParasite"/>
        </authorList>
    </citation>
    <scope>IDENTIFICATION</scope>
</reference>